<dbReference type="AlphaFoldDB" id="A0A1L8W911"/>
<evidence type="ECO:0000313" key="1">
    <source>
        <dbReference type="EMBL" id="OJG77509.1"/>
    </source>
</evidence>
<proteinExistence type="predicted"/>
<dbReference type="RefSeq" id="WP_071856322.1">
    <property type="nucleotide sequence ID" value="NZ_JXLB01000034.1"/>
</dbReference>
<protein>
    <recommendedName>
        <fullName evidence="3">DUF2971 domain-containing protein</fullName>
    </recommendedName>
</protein>
<sequence length="326" mass="37303">MNKKLSDLIDFSKLPKEIKGMLESLPEEGQQALVAMYDENSDLKKYGSPDNIAKDFLVDDAAVLCHYTEFGNLSSILENKKFWIKSKSYMNDPKEFLYTYELGEKLLRNLGATEDEICEFSKVTKQVNFDVYIWSFSENVNSQALWGNYGNKKGIAIKMNQKNIMRNLASHFAKGKSSLSKYKEGNGYVFPVKVLYNIAEQKERLSAILLQYLNAVRSFKFDPVDMNQIILECLSVLTLYALILKNPLLYQEEEVRFIINNINNGNKIHPEFEINNIPFVSCPISKDLISEIVIQTGSDISEIEVRKLLAKHGFNNLEVTTSLLPY</sequence>
<dbReference type="Proteomes" id="UP000182152">
    <property type="component" value="Unassembled WGS sequence"/>
</dbReference>
<dbReference type="Pfam" id="PF11185">
    <property type="entry name" value="DUF2971"/>
    <property type="match status" value="1"/>
</dbReference>
<reference evidence="1 2" key="1">
    <citation type="submission" date="2014-12" db="EMBL/GenBank/DDBJ databases">
        <title>Draft genome sequences of 29 type strains of Enterococci.</title>
        <authorList>
            <person name="Zhong Z."/>
            <person name="Sun Z."/>
            <person name="Liu W."/>
            <person name="Zhang W."/>
            <person name="Zhang H."/>
        </authorList>
    </citation>
    <scope>NUCLEOTIDE SEQUENCE [LARGE SCALE GENOMIC DNA]</scope>
    <source>
        <strain evidence="1 2">DSM 15687</strain>
    </source>
</reference>
<dbReference type="InterPro" id="IPR021352">
    <property type="entry name" value="DUF2971"/>
</dbReference>
<evidence type="ECO:0008006" key="3">
    <source>
        <dbReference type="Google" id="ProtNLM"/>
    </source>
</evidence>
<accession>A0A1L8W911</accession>
<comment type="caution">
    <text evidence="1">The sequence shown here is derived from an EMBL/GenBank/DDBJ whole genome shotgun (WGS) entry which is preliminary data.</text>
</comment>
<evidence type="ECO:0000313" key="2">
    <source>
        <dbReference type="Proteomes" id="UP000182152"/>
    </source>
</evidence>
<keyword evidence="2" id="KW-1185">Reference proteome</keyword>
<dbReference type="OrthoDB" id="2991268at2"/>
<name>A0A1L8W911_9ENTE</name>
<organism evidence="1 2">
    <name type="scientific">Enterococcus ratti</name>
    <dbReference type="NCBI Taxonomy" id="150033"/>
    <lineage>
        <taxon>Bacteria</taxon>
        <taxon>Bacillati</taxon>
        <taxon>Bacillota</taxon>
        <taxon>Bacilli</taxon>
        <taxon>Lactobacillales</taxon>
        <taxon>Enterococcaceae</taxon>
        <taxon>Enterococcus</taxon>
    </lineage>
</organism>
<gene>
    <name evidence="1" type="ORF">RV14_GL001564</name>
</gene>
<dbReference type="EMBL" id="JXLB01000034">
    <property type="protein sequence ID" value="OJG77509.1"/>
    <property type="molecule type" value="Genomic_DNA"/>
</dbReference>